<feature type="region of interest" description="Disordered" evidence="1">
    <location>
        <begin position="36"/>
        <end position="59"/>
    </location>
</feature>
<dbReference type="EMBL" id="BARU01044574">
    <property type="protein sequence ID" value="GAH79088.1"/>
    <property type="molecule type" value="Genomic_DNA"/>
</dbReference>
<proteinExistence type="predicted"/>
<sequence length="59" mass="7028">MTFEDLVRLINMIDALTDREFETLYNIIHIRAMRRAQARYPKPQDQKEGDADEMQNSDL</sequence>
<name>X1KAJ4_9ZZZZ</name>
<evidence type="ECO:0000313" key="2">
    <source>
        <dbReference type="EMBL" id="GAH79088.1"/>
    </source>
</evidence>
<protein>
    <submittedName>
        <fullName evidence="2">Uncharacterized protein</fullName>
    </submittedName>
</protein>
<comment type="caution">
    <text evidence="2">The sequence shown here is derived from an EMBL/GenBank/DDBJ whole genome shotgun (WGS) entry which is preliminary data.</text>
</comment>
<organism evidence="2">
    <name type="scientific">marine sediment metagenome</name>
    <dbReference type="NCBI Taxonomy" id="412755"/>
    <lineage>
        <taxon>unclassified sequences</taxon>
        <taxon>metagenomes</taxon>
        <taxon>ecological metagenomes</taxon>
    </lineage>
</organism>
<dbReference type="AlphaFoldDB" id="X1KAJ4"/>
<reference evidence="2" key="1">
    <citation type="journal article" date="2014" name="Front. Microbiol.">
        <title>High frequency of phylogenetically diverse reductive dehalogenase-homologous genes in deep subseafloor sedimentary metagenomes.</title>
        <authorList>
            <person name="Kawai M."/>
            <person name="Futagami T."/>
            <person name="Toyoda A."/>
            <person name="Takaki Y."/>
            <person name="Nishi S."/>
            <person name="Hori S."/>
            <person name="Arai W."/>
            <person name="Tsubouchi T."/>
            <person name="Morono Y."/>
            <person name="Uchiyama I."/>
            <person name="Ito T."/>
            <person name="Fujiyama A."/>
            <person name="Inagaki F."/>
            <person name="Takami H."/>
        </authorList>
    </citation>
    <scope>NUCLEOTIDE SEQUENCE</scope>
    <source>
        <strain evidence="2">Expedition CK06-06</strain>
    </source>
</reference>
<gene>
    <name evidence="2" type="ORF">S03H2_67935</name>
</gene>
<feature type="compositionally biased region" description="Acidic residues" evidence="1">
    <location>
        <begin position="50"/>
        <end position="59"/>
    </location>
</feature>
<evidence type="ECO:0000256" key="1">
    <source>
        <dbReference type="SAM" id="MobiDB-lite"/>
    </source>
</evidence>
<accession>X1KAJ4</accession>